<evidence type="ECO:0000313" key="1">
    <source>
        <dbReference type="EMBL" id="KAG5303426.1"/>
    </source>
</evidence>
<proteinExistence type="predicted"/>
<dbReference type="Proteomes" id="UP000670092">
    <property type="component" value="Unassembled WGS sequence"/>
</dbReference>
<protein>
    <submittedName>
        <fullName evidence="1">Uncharacterized protein</fullName>
    </submittedName>
</protein>
<accession>A0A8H7Z620</accession>
<dbReference type="VEuPathDB" id="FungiDB:I7I52_01427"/>
<dbReference type="AlphaFoldDB" id="A0A8H7Z620"/>
<dbReference type="EMBL" id="JAEVHI010000001">
    <property type="protein sequence ID" value="KAG5303426.1"/>
    <property type="molecule type" value="Genomic_DNA"/>
</dbReference>
<sequence>MRDDACLGGLRAAMVHIIFTSSESNKDAAVPKVSAHTLVGQGSAGPPAGSRLMLSQAKRQGVTAGLFIGLCRLVSRQSITRYHRPLSASLFVPPSKSFAHRIANDA</sequence>
<comment type="caution">
    <text evidence="1">The sequence shown here is derived from an EMBL/GenBank/DDBJ whole genome shotgun (WGS) entry which is preliminary data.</text>
</comment>
<organism evidence="1 2">
    <name type="scientific">Ajellomyces capsulatus</name>
    <name type="common">Darling's disease fungus</name>
    <name type="synonym">Histoplasma capsulatum</name>
    <dbReference type="NCBI Taxonomy" id="5037"/>
    <lineage>
        <taxon>Eukaryota</taxon>
        <taxon>Fungi</taxon>
        <taxon>Dikarya</taxon>
        <taxon>Ascomycota</taxon>
        <taxon>Pezizomycotina</taxon>
        <taxon>Eurotiomycetes</taxon>
        <taxon>Eurotiomycetidae</taxon>
        <taxon>Onygenales</taxon>
        <taxon>Ajellomycetaceae</taxon>
        <taxon>Histoplasma</taxon>
    </lineage>
</organism>
<reference evidence="1 2" key="1">
    <citation type="submission" date="2021-01" db="EMBL/GenBank/DDBJ databases">
        <title>Chromosome-level genome assembly of a human fungal pathogen reveals clustering of transcriptionally co-regulated genes.</title>
        <authorList>
            <person name="Voorhies M."/>
            <person name="Cohen S."/>
            <person name="Shea T.P."/>
            <person name="Petrus S."/>
            <person name="Munoz J.F."/>
            <person name="Poplawski S."/>
            <person name="Goldman W.E."/>
            <person name="Michael T."/>
            <person name="Cuomo C.A."/>
            <person name="Sil A."/>
            <person name="Beyhan S."/>
        </authorList>
    </citation>
    <scope>NUCLEOTIDE SEQUENCE [LARGE SCALE GENOMIC DNA]</scope>
    <source>
        <strain evidence="1 2">G184AR</strain>
    </source>
</reference>
<name>A0A8H7Z620_AJECA</name>
<evidence type="ECO:0000313" key="2">
    <source>
        <dbReference type="Proteomes" id="UP000670092"/>
    </source>
</evidence>
<gene>
    <name evidence="1" type="ORF">I7I52_01427</name>
</gene>